<accession>A0ABQ6HZD6</accession>
<name>A0ABQ6HZD6_9MICO</name>
<dbReference type="Proteomes" id="UP001157091">
    <property type="component" value="Unassembled WGS sequence"/>
</dbReference>
<organism evidence="3 4">
    <name type="scientific">Luteimicrobium album</name>
    <dbReference type="NCBI Taxonomy" id="1054550"/>
    <lineage>
        <taxon>Bacteria</taxon>
        <taxon>Bacillati</taxon>
        <taxon>Actinomycetota</taxon>
        <taxon>Actinomycetes</taxon>
        <taxon>Micrococcales</taxon>
        <taxon>Luteimicrobium</taxon>
    </lineage>
</organism>
<feature type="region of interest" description="Disordered" evidence="1">
    <location>
        <begin position="321"/>
        <end position="430"/>
    </location>
</feature>
<proteinExistence type="predicted"/>
<dbReference type="PANTHER" id="PTHR28208:SF3">
    <property type="entry name" value="PHOSPHATIDATE PHOSPHATASE APP1"/>
    <property type="match status" value="1"/>
</dbReference>
<reference evidence="4" key="1">
    <citation type="journal article" date="2019" name="Int. J. Syst. Evol. Microbiol.">
        <title>The Global Catalogue of Microorganisms (GCM) 10K type strain sequencing project: providing services to taxonomists for standard genome sequencing and annotation.</title>
        <authorList>
            <consortium name="The Broad Institute Genomics Platform"/>
            <consortium name="The Broad Institute Genome Sequencing Center for Infectious Disease"/>
            <person name="Wu L."/>
            <person name="Ma J."/>
        </authorList>
    </citation>
    <scope>NUCLEOTIDE SEQUENCE [LARGE SCALE GENOMIC DNA]</scope>
    <source>
        <strain evidence="4">NBRC 106348</strain>
    </source>
</reference>
<feature type="compositionally biased region" description="Low complexity" evidence="1">
    <location>
        <begin position="357"/>
        <end position="372"/>
    </location>
</feature>
<keyword evidence="4" id="KW-1185">Reference proteome</keyword>
<gene>
    <name evidence="3" type="ORF">GCM10025864_16050</name>
</gene>
<evidence type="ECO:0000313" key="3">
    <source>
        <dbReference type="EMBL" id="GMA23846.1"/>
    </source>
</evidence>
<dbReference type="EMBL" id="BSUK01000001">
    <property type="protein sequence ID" value="GMA23846.1"/>
    <property type="molecule type" value="Genomic_DNA"/>
</dbReference>
<comment type="caution">
    <text evidence="3">The sequence shown here is derived from an EMBL/GenBank/DDBJ whole genome shotgun (WGS) entry which is preliminary data.</text>
</comment>
<dbReference type="Pfam" id="PF09949">
    <property type="entry name" value="APP1_cat"/>
    <property type="match status" value="1"/>
</dbReference>
<evidence type="ECO:0000256" key="1">
    <source>
        <dbReference type="SAM" id="MobiDB-lite"/>
    </source>
</evidence>
<evidence type="ECO:0000313" key="4">
    <source>
        <dbReference type="Proteomes" id="UP001157091"/>
    </source>
</evidence>
<feature type="domain" description="Phosphatidate phosphatase APP1 catalytic" evidence="2">
    <location>
        <begin position="151"/>
        <end position="302"/>
    </location>
</feature>
<dbReference type="RefSeq" id="WP_284292759.1">
    <property type="nucleotide sequence ID" value="NZ_BSUK01000001.1"/>
</dbReference>
<dbReference type="InterPro" id="IPR019236">
    <property type="entry name" value="APP1_cat"/>
</dbReference>
<evidence type="ECO:0000259" key="2">
    <source>
        <dbReference type="Pfam" id="PF09949"/>
    </source>
</evidence>
<dbReference type="PANTHER" id="PTHR28208">
    <property type="entry name" value="PHOSPHATIDATE PHOSPHATASE APP1"/>
    <property type="match status" value="1"/>
</dbReference>
<sequence>MTQPEPVNAPTSTRPHIAARVEDRFFDVLGGRLCRRKGWTRHVEAYTGYGCETWVRVLARAVLAPPDPHPTPAHDRRGWRSYLSVPAPGEVLRVAVGGAHAVLVADRAGYIDARLELPAPLAAGWHAASVTTEDGRVASCPLLVVGKDTTFGVVSDIDDTVVDTRLPRPLIAFWNTFVLHPRARRAVPGMAELYAGLRARYPDAPFVYLSTGAWNTAGTLRRFLDVHGFPPGPLLLTDWGPTNTGWFRSGAAHKHGQLERLFDELPGIRWLLVGDDGQHDPVIYERVARERPDHVAAVAIRQLTPAQQVLSHGLPVPLPPPRGTDAWWHGTVHGPHGTDVSGRPAGTGRRRRRRRTGSPSSGGTTGQSSARRCWAPSGEPHPLNHPGPRLVVGVSARPGRRETGRMGRPWHLRPRAGVGTDDARSCSGAPGWSWCSSSRRSWGPRCTRGW</sequence>
<protein>
    <recommendedName>
        <fullName evidence="2">Phosphatidate phosphatase APP1 catalytic domain-containing protein</fullName>
    </recommendedName>
</protein>
<dbReference type="InterPro" id="IPR052935">
    <property type="entry name" value="Mg2+_PAP"/>
</dbReference>